<protein>
    <recommendedName>
        <fullName evidence="2">Condensation domain-containing protein</fullName>
    </recommendedName>
</protein>
<feature type="region of interest" description="Disordered" evidence="1">
    <location>
        <begin position="87"/>
        <end position="111"/>
    </location>
</feature>
<feature type="region of interest" description="Disordered" evidence="1">
    <location>
        <begin position="322"/>
        <end position="341"/>
    </location>
</feature>
<dbReference type="InterPro" id="IPR023213">
    <property type="entry name" value="CAT-like_dom_sf"/>
</dbReference>
<dbReference type="Gene3D" id="3.30.559.10">
    <property type="entry name" value="Chloramphenicol acetyltransferase-like domain"/>
    <property type="match status" value="1"/>
</dbReference>
<dbReference type="Pfam" id="PF00668">
    <property type="entry name" value="Condensation"/>
    <property type="match status" value="1"/>
</dbReference>
<dbReference type="SUPFAM" id="SSF52777">
    <property type="entry name" value="CoA-dependent acyltransferases"/>
    <property type="match status" value="2"/>
</dbReference>
<dbReference type="RefSeq" id="WP_344573273.1">
    <property type="nucleotide sequence ID" value="NZ_BAAARK010000001.1"/>
</dbReference>
<sequence>MSTANPPPAGTPAVDARHAEEPAHVLARAHGGALMGPDDAVLAPASPSCDFAAWEVLWQLAAPLPAHEVPQRLQLVAALPRHAYGKLDRRAPSTGAPPPSTGAPPAPGRPEEAAALAGTVPLLPAQHRFFGRTSGETGHYSEPLLFAVDHRLDRAALARCLIRLADRHAALTSRFVELAGERRVRPGDPAVAVPLEWHDDTGLDEAAADRAFTAAAQRLQHRLDLREGPVCRAAYFRRDGGDRLLLLLHPLVCDGVTLHTLAGELATLYRETAAALDDTLGPPPPSALGYARELQDVADALPRETPELDAWLRLPWDRVRPFPTTAEGPNGRAPGPDDLARPHLRTLRTSLEPCTARTVRTVAHSSPYTTEDVLIAAVARGVAEFSGASAACLDVVRHGRLSPLTTSDLSRTVGRLATTTPFVLDTAADGPSPGAPSAGGALPDLRALSAQFGRLREIEHVWGVLRHLHRDPAVTGRLAALPKPEVYLDFRGTGPPDLPVGPPFSLVTGDTGVPRPLTDPRPYPLEIRIDVADERLDLDWTFSLRRNAEVDVRRLARRCTDLIAHLAESVTGAARPAPPPP</sequence>
<gene>
    <name evidence="3" type="ORF">GCM10009864_06130</name>
</gene>
<accession>A0ABP6DP99</accession>
<evidence type="ECO:0000259" key="2">
    <source>
        <dbReference type="Pfam" id="PF00668"/>
    </source>
</evidence>
<dbReference type="PANTHER" id="PTHR45527:SF1">
    <property type="entry name" value="FATTY ACID SYNTHASE"/>
    <property type="match status" value="1"/>
</dbReference>
<keyword evidence="4" id="KW-1185">Reference proteome</keyword>
<evidence type="ECO:0000313" key="3">
    <source>
        <dbReference type="EMBL" id="GAA2646419.1"/>
    </source>
</evidence>
<feature type="compositionally biased region" description="Pro residues" evidence="1">
    <location>
        <begin position="95"/>
        <end position="108"/>
    </location>
</feature>
<dbReference type="PANTHER" id="PTHR45527">
    <property type="entry name" value="NONRIBOSOMAL PEPTIDE SYNTHETASE"/>
    <property type="match status" value="1"/>
</dbReference>
<comment type="caution">
    <text evidence="3">The sequence shown here is derived from an EMBL/GenBank/DDBJ whole genome shotgun (WGS) entry which is preliminary data.</text>
</comment>
<name>A0ABP6DP99_9ACTN</name>
<dbReference type="Proteomes" id="UP001500994">
    <property type="component" value="Unassembled WGS sequence"/>
</dbReference>
<proteinExistence type="predicted"/>
<evidence type="ECO:0000256" key="1">
    <source>
        <dbReference type="SAM" id="MobiDB-lite"/>
    </source>
</evidence>
<dbReference type="InterPro" id="IPR001242">
    <property type="entry name" value="Condensation_dom"/>
</dbReference>
<dbReference type="Gene3D" id="3.30.559.30">
    <property type="entry name" value="Nonribosomal peptide synthetase, condensation domain"/>
    <property type="match status" value="1"/>
</dbReference>
<reference evidence="4" key="1">
    <citation type="journal article" date="2019" name="Int. J. Syst. Evol. Microbiol.">
        <title>The Global Catalogue of Microorganisms (GCM) 10K type strain sequencing project: providing services to taxonomists for standard genome sequencing and annotation.</title>
        <authorList>
            <consortium name="The Broad Institute Genomics Platform"/>
            <consortium name="The Broad Institute Genome Sequencing Center for Infectious Disease"/>
            <person name="Wu L."/>
            <person name="Ma J."/>
        </authorList>
    </citation>
    <scope>NUCLEOTIDE SEQUENCE [LARGE SCALE GENOMIC DNA]</scope>
    <source>
        <strain evidence="4">JCM 16374</strain>
    </source>
</reference>
<organism evidence="3 4">
    <name type="scientific">Streptomyces lunalinharesii</name>
    <dbReference type="NCBI Taxonomy" id="333384"/>
    <lineage>
        <taxon>Bacteria</taxon>
        <taxon>Bacillati</taxon>
        <taxon>Actinomycetota</taxon>
        <taxon>Actinomycetes</taxon>
        <taxon>Kitasatosporales</taxon>
        <taxon>Streptomycetaceae</taxon>
        <taxon>Streptomyces</taxon>
    </lineage>
</organism>
<feature type="domain" description="Condensation" evidence="2">
    <location>
        <begin position="118"/>
        <end position="428"/>
    </location>
</feature>
<dbReference type="EMBL" id="BAAARK010000001">
    <property type="protein sequence ID" value="GAA2646419.1"/>
    <property type="molecule type" value="Genomic_DNA"/>
</dbReference>
<evidence type="ECO:0000313" key="4">
    <source>
        <dbReference type="Proteomes" id="UP001500994"/>
    </source>
</evidence>